<evidence type="ECO:0000313" key="2">
    <source>
        <dbReference type="Proteomes" id="UP000812287"/>
    </source>
</evidence>
<proteinExistence type="predicted"/>
<evidence type="ECO:0000313" key="1">
    <source>
        <dbReference type="EMBL" id="KAG7451969.1"/>
    </source>
</evidence>
<dbReference type="GeneID" id="66107258"/>
<dbReference type="RefSeq" id="XP_043045469.1">
    <property type="nucleotide sequence ID" value="XM_043184961.1"/>
</dbReference>
<keyword evidence="2" id="KW-1185">Reference proteome</keyword>
<dbReference type="Proteomes" id="UP000812287">
    <property type="component" value="Unassembled WGS sequence"/>
</dbReference>
<comment type="caution">
    <text evidence="1">The sequence shown here is derived from an EMBL/GenBank/DDBJ whole genome shotgun (WGS) entry which is preliminary data.</text>
</comment>
<gene>
    <name evidence="1" type="ORF">BT62DRAFT_926166</name>
</gene>
<accession>A0A9P8AXN2</accession>
<dbReference type="EMBL" id="MU250524">
    <property type="protein sequence ID" value="KAG7451969.1"/>
    <property type="molecule type" value="Genomic_DNA"/>
</dbReference>
<organism evidence="1 2">
    <name type="scientific">Guyanagaster necrorhizus</name>
    <dbReference type="NCBI Taxonomy" id="856835"/>
    <lineage>
        <taxon>Eukaryota</taxon>
        <taxon>Fungi</taxon>
        <taxon>Dikarya</taxon>
        <taxon>Basidiomycota</taxon>
        <taxon>Agaricomycotina</taxon>
        <taxon>Agaricomycetes</taxon>
        <taxon>Agaricomycetidae</taxon>
        <taxon>Agaricales</taxon>
        <taxon>Marasmiineae</taxon>
        <taxon>Physalacriaceae</taxon>
        <taxon>Guyanagaster</taxon>
    </lineage>
</organism>
<name>A0A9P8AXN2_9AGAR</name>
<dbReference type="AlphaFoldDB" id="A0A9P8AXN2"/>
<sequence>MYITFSSESHLVMPNFADIALSSLSPALYSTNYMMKRYLAEPPTHTEEIVADWQETKASELQTLLVIRMSVAIFKDLAVLVFDCSTYSFQLRYPRVLMHSCHPEDWRFPTGTITEYEMVWRTVLYQEPWSVRNLRISSSSVENARAVVRVCQIRQRLTVVLACTCFQNQFLYTSVEGQVLRRRNSFPSQKFP</sequence>
<reference evidence="1" key="1">
    <citation type="submission" date="2020-11" db="EMBL/GenBank/DDBJ databases">
        <title>Adaptations for nitrogen fixation in a non-lichenized fungal sporocarp promotes dispersal by wood-feeding termites.</title>
        <authorList>
            <consortium name="DOE Joint Genome Institute"/>
            <person name="Koch R.A."/>
            <person name="Yoon G."/>
            <person name="Arayal U."/>
            <person name="Lail K."/>
            <person name="Amirebrahimi M."/>
            <person name="Labutti K."/>
            <person name="Lipzen A."/>
            <person name="Riley R."/>
            <person name="Barry K."/>
            <person name="Henrissat B."/>
            <person name="Grigoriev I.V."/>
            <person name="Herr J.R."/>
            <person name="Aime M.C."/>
        </authorList>
    </citation>
    <scope>NUCLEOTIDE SEQUENCE</scope>
    <source>
        <strain evidence="1">MCA 3950</strain>
    </source>
</reference>
<protein>
    <submittedName>
        <fullName evidence="1">Uncharacterized protein</fullName>
    </submittedName>
</protein>